<comment type="caution">
    <text evidence="2">The sequence shown here is derived from an EMBL/GenBank/DDBJ whole genome shotgun (WGS) entry which is preliminary data.</text>
</comment>
<organism evidence="2 3">
    <name type="scientific">Pieris macdunnoughi</name>
    <dbReference type="NCBI Taxonomy" id="345717"/>
    <lineage>
        <taxon>Eukaryota</taxon>
        <taxon>Metazoa</taxon>
        <taxon>Ecdysozoa</taxon>
        <taxon>Arthropoda</taxon>
        <taxon>Hexapoda</taxon>
        <taxon>Insecta</taxon>
        <taxon>Pterygota</taxon>
        <taxon>Neoptera</taxon>
        <taxon>Endopterygota</taxon>
        <taxon>Lepidoptera</taxon>
        <taxon>Glossata</taxon>
        <taxon>Ditrysia</taxon>
        <taxon>Papilionoidea</taxon>
        <taxon>Pieridae</taxon>
        <taxon>Pierinae</taxon>
        <taxon>Pieris</taxon>
    </lineage>
</organism>
<dbReference type="OrthoDB" id="7643562at2759"/>
<keyword evidence="3" id="KW-1185">Reference proteome</keyword>
<proteinExistence type="predicted"/>
<dbReference type="EMBL" id="CAJOBZ010000004">
    <property type="protein sequence ID" value="CAF4780040.1"/>
    <property type="molecule type" value="Genomic_DNA"/>
</dbReference>
<name>A0A821N8I9_9NEOP</name>
<dbReference type="Proteomes" id="UP000663880">
    <property type="component" value="Unassembled WGS sequence"/>
</dbReference>
<protein>
    <submittedName>
        <fullName evidence="2">Uncharacterized protein</fullName>
    </submittedName>
</protein>
<feature type="signal peptide" evidence="1">
    <location>
        <begin position="1"/>
        <end position="19"/>
    </location>
</feature>
<evidence type="ECO:0000313" key="2">
    <source>
        <dbReference type="EMBL" id="CAF4780040.1"/>
    </source>
</evidence>
<evidence type="ECO:0000256" key="1">
    <source>
        <dbReference type="SAM" id="SignalP"/>
    </source>
</evidence>
<evidence type="ECO:0000313" key="3">
    <source>
        <dbReference type="Proteomes" id="UP000663880"/>
    </source>
</evidence>
<feature type="chain" id="PRO_5032718776" evidence="1">
    <location>
        <begin position="20"/>
        <end position="149"/>
    </location>
</feature>
<sequence length="149" mass="15950">MSFPKFFGFILITLGLSHAEDLHTSAPLINDGLKGNCSCGGFPTSTPEANTEPLISQSPGLVVNCDEEGSSKCKVLCNALATAAKAKGPEILCNRLKNADELKLSAFFKICEKPWVYADMTADENLCCQDAEVKTCASADHLTTMSNKE</sequence>
<keyword evidence="1" id="KW-0732">Signal</keyword>
<accession>A0A821N8I9</accession>
<gene>
    <name evidence="2" type="ORF">PMACD_LOCUS2294</name>
</gene>
<reference evidence="2" key="1">
    <citation type="submission" date="2021-02" db="EMBL/GenBank/DDBJ databases">
        <authorList>
            <person name="Steward A R."/>
        </authorList>
    </citation>
    <scope>NUCLEOTIDE SEQUENCE</scope>
</reference>
<dbReference type="AlphaFoldDB" id="A0A821N8I9"/>